<dbReference type="RefSeq" id="WP_120746971.1">
    <property type="nucleotide sequence ID" value="NZ_RBAH01000005.1"/>
</dbReference>
<evidence type="ECO:0000313" key="4">
    <source>
        <dbReference type="EMBL" id="RKN85319.1"/>
    </source>
</evidence>
<feature type="domain" description="Glycosyl transferase family 1" evidence="3">
    <location>
        <begin position="199"/>
        <end position="336"/>
    </location>
</feature>
<dbReference type="PANTHER" id="PTHR46401">
    <property type="entry name" value="GLYCOSYLTRANSFERASE WBBK-RELATED"/>
    <property type="match status" value="1"/>
</dbReference>
<evidence type="ECO:0000313" key="5">
    <source>
        <dbReference type="Proteomes" id="UP000282311"/>
    </source>
</evidence>
<feature type="domain" description="Glycosyl transferase family 1" evidence="3">
    <location>
        <begin position="520"/>
        <end position="680"/>
    </location>
</feature>
<comment type="caution">
    <text evidence="4">The sequence shown here is derived from an EMBL/GenBank/DDBJ whole genome shotgun (WGS) entry which is preliminary data.</text>
</comment>
<dbReference type="Proteomes" id="UP000282311">
    <property type="component" value="Unassembled WGS sequence"/>
</dbReference>
<dbReference type="PANTHER" id="PTHR46401:SF2">
    <property type="entry name" value="GLYCOSYLTRANSFERASE WBBK-RELATED"/>
    <property type="match status" value="1"/>
</dbReference>
<dbReference type="EMBL" id="RBAH01000005">
    <property type="protein sequence ID" value="RKN85319.1"/>
    <property type="molecule type" value="Genomic_DNA"/>
</dbReference>
<dbReference type="InterPro" id="IPR001296">
    <property type="entry name" value="Glyco_trans_1"/>
</dbReference>
<keyword evidence="1 4" id="KW-0808">Transferase</keyword>
<protein>
    <submittedName>
        <fullName evidence="4">Glycosyltransferase</fullName>
    </submittedName>
</protein>
<proteinExistence type="predicted"/>
<dbReference type="OrthoDB" id="9797829at2"/>
<organism evidence="4 5">
    <name type="scientific">Paenibacillus ginsengarvi</name>
    <dbReference type="NCBI Taxonomy" id="400777"/>
    <lineage>
        <taxon>Bacteria</taxon>
        <taxon>Bacillati</taxon>
        <taxon>Bacillota</taxon>
        <taxon>Bacilli</taxon>
        <taxon>Bacillales</taxon>
        <taxon>Paenibacillaceae</taxon>
        <taxon>Paenibacillus</taxon>
    </lineage>
</organism>
<dbReference type="GO" id="GO:0009103">
    <property type="term" value="P:lipopolysaccharide biosynthetic process"/>
    <property type="evidence" value="ECO:0007669"/>
    <property type="project" value="TreeGrafter"/>
</dbReference>
<dbReference type="Pfam" id="PF00534">
    <property type="entry name" value="Glycos_transf_1"/>
    <property type="match status" value="2"/>
</dbReference>
<gene>
    <name evidence="4" type="ORF">D7M11_09555</name>
</gene>
<reference evidence="4 5" key="1">
    <citation type="journal article" date="2007" name="Int. J. Syst. Evol. Microbiol.">
        <title>Paenibacillus ginsengarvi sp. nov., isolated from soil from ginseng cultivation.</title>
        <authorList>
            <person name="Yoon M.H."/>
            <person name="Ten L.N."/>
            <person name="Im W.T."/>
        </authorList>
    </citation>
    <scope>NUCLEOTIDE SEQUENCE [LARGE SCALE GENOMIC DNA]</scope>
    <source>
        <strain evidence="4 5">KCTC 13059</strain>
    </source>
</reference>
<feature type="region of interest" description="Disordered" evidence="2">
    <location>
        <begin position="715"/>
        <end position="734"/>
    </location>
</feature>
<evidence type="ECO:0000256" key="1">
    <source>
        <dbReference type="ARBA" id="ARBA00022679"/>
    </source>
</evidence>
<dbReference type="SUPFAM" id="SSF53756">
    <property type="entry name" value="UDP-Glycosyltransferase/glycogen phosphorylase"/>
    <property type="match status" value="2"/>
</dbReference>
<keyword evidence="5" id="KW-1185">Reference proteome</keyword>
<sequence>MIVAFCVPLLPGHFDGFAKGRYIGNLIEALGHNGSEHSFVRYEPNAEGDSEELCKERLGRFLAEQSVDLFLAVEPYPGREYGWRKEWFGKTKVAVLLLGRIVPRMRDSGPQGEGSHEMIRRNIEFIRGCDLVLTVSESLRREAIRSAGIPASQIEVVAGGIDARFGSPERTDRCASGVGTGERYLFCAGAELGGRQGEALIAAIGMLNPELDVPCRLVIEGEPADSEREKLLALSETAGIRDRIRWTGPIGTEELASLYGGAELFLFLAAEGALGLPILEAMACGTPVMAQDRAEWNEVGEDAVYRTDLYDPERLHIGLRQLLSGESPKKELVAKGKLLARKYEWRTCAEKVLRAFGEVCRKRVAIIADLPSPRARSARIPLLLPMMTEHYDCDIYAGDGWEASFQAAPNKRVRLLRHEEFPDRADDYKEIIYLVRLENGETIVSDYMVQYPGIVLVEDDGASLFQGECDIGHLLRADQCTLVVHRAETARLLTEQGCRSVIRYRKPFKLPVMVSAVMDRDFTFACYGTIEPGDGLESAMECIRSFVDGGYDNVRLWVGGDIDPGYREQLQAYAGALGLTDRIELLGPLEENEYGIRMSRSDVCLYLREPRSEEPTDELLEMMSYGKPTVVLGTGAHLDLPDDTVRKTDSGTGDREPLFESMFYLYKDAELRKKMRKQARAYVSVNHSATRYASRILSLIDGREDRCDVDENAAFETDAPQPAPDFAGEAAPPVTDADPLPEVAIAEAEDNISAAGTLTLEPNRIHRVRKGKSLRCYFSFDLAALPPGATIRSAVMFIPARGTTLRVHRISRDWNEQAVSRRKPRIRPKPLYRKVRKLSKRTAVFRWDCTELACKWLTGAVSNYGVYAPAISAVQKPWLSVEYG</sequence>
<dbReference type="GO" id="GO:0016757">
    <property type="term" value="F:glycosyltransferase activity"/>
    <property type="evidence" value="ECO:0007669"/>
    <property type="project" value="InterPro"/>
</dbReference>
<accession>A0A3B0CM46</accession>
<evidence type="ECO:0000256" key="2">
    <source>
        <dbReference type="SAM" id="MobiDB-lite"/>
    </source>
</evidence>
<evidence type="ECO:0000259" key="3">
    <source>
        <dbReference type="Pfam" id="PF00534"/>
    </source>
</evidence>
<name>A0A3B0CM46_9BACL</name>
<dbReference type="AlphaFoldDB" id="A0A3B0CM46"/>
<dbReference type="Gene3D" id="3.40.50.2000">
    <property type="entry name" value="Glycogen Phosphorylase B"/>
    <property type="match status" value="3"/>
</dbReference>